<name>A0ABV6CD26_9GAMM</name>
<sequence>MKIVFHSAELTRENIVFKNIKNLIKEIQNTEDKCHPGFNDNVKICVVFNSDAVKTLVQNSEKKVNTDWEALPKNVELLACQNSLNGMNLQSNQLIKRACVISSGVYQLALLQAQGFHYIRP</sequence>
<gene>
    <name evidence="1" type="ORF">ACFFIT_12550</name>
</gene>
<dbReference type="RefSeq" id="WP_385878152.1">
    <property type="nucleotide sequence ID" value="NZ_JBHLXE010000108.1"/>
</dbReference>
<accession>A0ABV6CD26</accession>
<proteinExistence type="predicted"/>
<protein>
    <submittedName>
        <fullName evidence="1">DsrE family protein</fullName>
    </submittedName>
</protein>
<dbReference type="PANTHER" id="PTHR37691">
    <property type="entry name" value="BLR3518 PROTEIN"/>
    <property type="match status" value="1"/>
</dbReference>
<dbReference type="InterPro" id="IPR003787">
    <property type="entry name" value="Sulphur_relay_DsrE/F-like"/>
</dbReference>
<comment type="caution">
    <text evidence="1">The sequence shown here is derived from an EMBL/GenBank/DDBJ whole genome shotgun (WGS) entry which is preliminary data.</text>
</comment>
<organism evidence="1 2">
    <name type="scientific">Thorsellia kenyensis</name>
    <dbReference type="NCBI Taxonomy" id="1549888"/>
    <lineage>
        <taxon>Bacteria</taxon>
        <taxon>Pseudomonadati</taxon>
        <taxon>Pseudomonadota</taxon>
        <taxon>Gammaproteobacteria</taxon>
        <taxon>Enterobacterales</taxon>
        <taxon>Thorselliaceae</taxon>
        <taxon>Thorsellia</taxon>
    </lineage>
</organism>
<dbReference type="InterPro" id="IPR027396">
    <property type="entry name" value="DsrEFH-like"/>
</dbReference>
<dbReference type="SUPFAM" id="SSF75169">
    <property type="entry name" value="DsrEFH-like"/>
    <property type="match status" value="1"/>
</dbReference>
<dbReference type="Gene3D" id="3.40.1260.10">
    <property type="entry name" value="DsrEFH-like"/>
    <property type="match status" value="1"/>
</dbReference>
<dbReference type="EMBL" id="JBHLXE010000108">
    <property type="protein sequence ID" value="MFC0180902.1"/>
    <property type="molecule type" value="Genomic_DNA"/>
</dbReference>
<dbReference type="Pfam" id="PF02635">
    <property type="entry name" value="DsrE"/>
    <property type="match status" value="1"/>
</dbReference>
<dbReference type="PANTHER" id="PTHR37691:SF1">
    <property type="entry name" value="BLR3518 PROTEIN"/>
    <property type="match status" value="1"/>
</dbReference>
<dbReference type="Proteomes" id="UP001589758">
    <property type="component" value="Unassembled WGS sequence"/>
</dbReference>
<reference evidence="1 2" key="1">
    <citation type="submission" date="2024-09" db="EMBL/GenBank/DDBJ databases">
        <authorList>
            <person name="Sun Q."/>
            <person name="Mori K."/>
        </authorList>
    </citation>
    <scope>NUCLEOTIDE SEQUENCE [LARGE SCALE GENOMIC DNA]</scope>
    <source>
        <strain evidence="1 2">CCM 8545</strain>
    </source>
</reference>
<evidence type="ECO:0000313" key="1">
    <source>
        <dbReference type="EMBL" id="MFC0180902.1"/>
    </source>
</evidence>
<keyword evidence="2" id="KW-1185">Reference proteome</keyword>
<evidence type="ECO:0000313" key="2">
    <source>
        <dbReference type="Proteomes" id="UP001589758"/>
    </source>
</evidence>